<keyword evidence="1" id="KW-0346">Stress response</keyword>
<dbReference type="EMBL" id="MCGO01000015">
    <property type="protein sequence ID" value="ORY46801.1"/>
    <property type="molecule type" value="Genomic_DNA"/>
</dbReference>
<dbReference type="CDD" id="cd06464">
    <property type="entry name" value="ACD_sHsps-like"/>
    <property type="match status" value="1"/>
</dbReference>
<evidence type="ECO:0000256" key="2">
    <source>
        <dbReference type="PROSITE-ProRule" id="PRU00285"/>
    </source>
</evidence>
<name>A0A1Y2CIC5_9FUNG</name>
<protein>
    <submittedName>
        <fullName evidence="5">HSP20-like chaperone</fullName>
    </submittedName>
</protein>
<dbReference type="Proteomes" id="UP000193642">
    <property type="component" value="Unassembled WGS sequence"/>
</dbReference>
<accession>A0A1Y2CIC5</accession>
<sequence length="130" mass="14733">MRFVIREPSLQDLQRVLTTAAKGTPTTSTFAPRLDFAETETGYILIADLPGIKKQDVTLGIKDNLLTLSGSKAEDKYENFHFQERTSGDFSRTVVLPEDVNVEGEIDATMEDGVLYVKFERKKQEEFARR</sequence>
<proteinExistence type="inferred from homology"/>
<evidence type="ECO:0000259" key="4">
    <source>
        <dbReference type="PROSITE" id="PS01031"/>
    </source>
</evidence>
<dbReference type="SUPFAM" id="SSF49764">
    <property type="entry name" value="HSP20-like chaperones"/>
    <property type="match status" value="1"/>
</dbReference>
<evidence type="ECO:0000256" key="3">
    <source>
        <dbReference type="RuleBase" id="RU003616"/>
    </source>
</evidence>
<dbReference type="STRING" id="329046.A0A1Y2CIC5"/>
<evidence type="ECO:0000313" key="6">
    <source>
        <dbReference type="Proteomes" id="UP000193642"/>
    </source>
</evidence>
<dbReference type="PROSITE" id="PS01031">
    <property type="entry name" value="SHSP"/>
    <property type="match status" value="1"/>
</dbReference>
<dbReference type="Gene3D" id="2.60.40.790">
    <property type="match status" value="1"/>
</dbReference>
<dbReference type="InterPro" id="IPR002068">
    <property type="entry name" value="A-crystallin/Hsp20_dom"/>
</dbReference>
<organism evidence="5 6">
    <name type="scientific">Rhizoclosmatium globosum</name>
    <dbReference type="NCBI Taxonomy" id="329046"/>
    <lineage>
        <taxon>Eukaryota</taxon>
        <taxon>Fungi</taxon>
        <taxon>Fungi incertae sedis</taxon>
        <taxon>Chytridiomycota</taxon>
        <taxon>Chytridiomycota incertae sedis</taxon>
        <taxon>Chytridiomycetes</taxon>
        <taxon>Chytridiales</taxon>
        <taxon>Chytriomycetaceae</taxon>
        <taxon>Rhizoclosmatium</taxon>
    </lineage>
</organism>
<dbReference type="InterPro" id="IPR008978">
    <property type="entry name" value="HSP20-like_chaperone"/>
</dbReference>
<keyword evidence="6" id="KW-1185">Reference proteome</keyword>
<dbReference type="InterPro" id="IPR031107">
    <property type="entry name" value="Small_HSP"/>
</dbReference>
<reference evidence="5 6" key="1">
    <citation type="submission" date="2016-07" db="EMBL/GenBank/DDBJ databases">
        <title>Pervasive Adenine N6-methylation of Active Genes in Fungi.</title>
        <authorList>
            <consortium name="DOE Joint Genome Institute"/>
            <person name="Mondo S.J."/>
            <person name="Dannebaum R.O."/>
            <person name="Kuo R.C."/>
            <person name="Labutti K."/>
            <person name="Haridas S."/>
            <person name="Kuo A."/>
            <person name="Salamov A."/>
            <person name="Ahrendt S.R."/>
            <person name="Lipzen A."/>
            <person name="Sullivan W."/>
            <person name="Andreopoulos W.B."/>
            <person name="Clum A."/>
            <person name="Lindquist E."/>
            <person name="Daum C."/>
            <person name="Ramamoorthy G.K."/>
            <person name="Gryganskyi A."/>
            <person name="Culley D."/>
            <person name="Magnuson J.K."/>
            <person name="James T.Y."/>
            <person name="O'Malley M.A."/>
            <person name="Stajich J.E."/>
            <person name="Spatafora J.W."/>
            <person name="Visel A."/>
            <person name="Grigoriev I.V."/>
        </authorList>
    </citation>
    <scope>NUCLEOTIDE SEQUENCE [LARGE SCALE GENOMIC DNA]</scope>
    <source>
        <strain evidence="5 6">JEL800</strain>
    </source>
</reference>
<dbReference type="OrthoDB" id="1431247at2759"/>
<dbReference type="Pfam" id="PF00011">
    <property type="entry name" value="HSP20"/>
    <property type="match status" value="1"/>
</dbReference>
<evidence type="ECO:0000256" key="1">
    <source>
        <dbReference type="ARBA" id="ARBA00023016"/>
    </source>
</evidence>
<dbReference type="PANTHER" id="PTHR11527">
    <property type="entry name" value="HEAT-SHOCK PROTEIN 20 FAMILY MEMBER"/>
    <property type="match status" value="1"/>
</dbReference>
<dbReference type="AlphaFoldDB" id="A0A1Y2CIC5"/>
<evidence type="ECO:0000313" key="5">
    <source>
        <dbReference type="EMBL" id="ORY46801.1"/>
    </source>
</evidence>
<comment type="caution">
    <text evidence="5">The sequence shown here is derived from an EMBL/GenBank/DDBJ whole genome shotgun (WGS) entry which is preliminary data.</text>
</comment>
<gene>
    <name evidence="5" type="ORF">BCR33DRAFT_110154</name>
</gene>
<comment type="similarity">
    <text evidence="2 3">Belongs to the small heat shock protein (HSP20) family.</text>
</comment>
<feature type="domain" description="SHSP" evidence="4">
    <location>
        <begin position="25"/>
        <end position="130"/>
    </location>
</feature>